<evidence type="ECO:0000256" key="2">
    <source>
        <dbReference type="ARBA" id="ARBA00029447"/>
    </source>
</evidence>
<accession>K4LRN0</accession>
<keyword evidence="6" id="KW-1185">Reference proteome</keyword>
<dbReference type="InterPro" id="IPR004089">
    <property type="entry name" value="MCPsignal_dom"/>
</dbReference>
<dbReference type="AlphaFoldDB" id="K4LRN0"/>
<dbReference type="SMART" id="SM00283">
    <property type="entry name" value="MA"/>
    <property type="match status" value="1"/>
</dbReference>
<dbReference type="eggNOG" id="COG0840">
    <property type="taxonomic scope" value="Bacteria"/>
</dbReference>
<dbReference type="PANTHER" id="PTHR43531">
    <property type="entry name" value="PROTEIN ICFG"/>
    <property type="match status" value="1"/>
</dbReference>
<dbReference type="SUPFAM" id="SSF58104">
    <property type="entry name" value="Methyl-accepting chemotaxis protein (MCP) signaling domain"/>
    <property type="match status" value="1"/>
</dbReference>
<evidence type="ECO:0000313" key="6">
    <source>
        <dbReference type="Proteomes" id="UP000000467"/>
    </source>
</evidence>
<keyword evidence="5" id="KW-0675">Receptor</keyword>
<dbReference type="GO" id="GO:0007165">
    <property type="term" value="P:signal transduction"/>
    <property type="evidence" value="ECO:0007669"/>
    <property type="project" value="UniProtKB-KW"/>
</dbReference>
<evidence type="ECO:0000256" key="1">
    <source>
        <dbReference type="ARBA" id="ARBA00022500"/>
    </source>
</evidence>
<keyword evidence="1" id="KW-0145">Chemotaxis</keyword>
<protein>
    <submittedName>
        <fullName evidence="5">Putative chemotaxis methyl-accepting receptor</fullName>
    </submittedName>
</protein>
<comment type="similarity">
    <text evidence="2">Belongs to the methyl-accepting chemotaxis (MCP) protein family.</text>
</comment>
<feature type="domain" description="Methyl-accepting transducer" evidence="4">
    <location>
        <begin position="170"/>
        <end position="312"/>
    </location>
</feature>
<evidence type="ECO:0000313" key="5">
    <source>
        <dbReference type="EMBL" id="AFV10749.1"/>
    </source>
</evidence>
<gene>
    <name evidence="5" type="ordered locus">Tph_c05110</name>
</gene>
<reference evidence="5 6" key="1">
    <citation type="journal article" date="2012" name="BMC Genomics">
        <title>Genome-guided analysis of physiological and morphological traits of the fermentative acetate oxidizer Thermacetogenium phaeum.</title>
        <authorList>
            <person name="Oehler D."/>
            <person name="Poehlein A."/>
            <person name="Leimbach A."/>
            <person name="Muller N."/>
            <person name="Daniel R."/>
            <person name="Gottschalk G."/>
            <person name="Schink B."/>
        </authorList>
    </citation>
    <scope>NUCLEOTIDE SEQUENCE [LARGE SCALE GENOMIC DNA]</scope>
    <source>
        <strain evidence="6">ATCC BAA-254 / DSM 26808 / PB</strain>
    </source>
</reference>
<organism evidence="5 6">
    <name type="scientific">Thermacetogenium phaeum (strain ATCC BAA-254 / DSM 26808 / PB)</name>
    <dbReference type="NCBI Taxonomy" id="1089553"/>
    <lineage>
        <taxon>Bacteria</taxon>
        <taxon>Bacillati</taxon>
        <taxon>Bacillota</taxon>
        <taxon>Clostridia</taxon>
        <taxon>Thermoanaerobacterales</taxon>
        <taxon>Thermoanaerobacteraceae</taxon>
        <taxon>Thermacetogenium</taxon>
    </lineage>
</organism>
<dbReference type="GO" id="GO:0004888">
    <property type="term" value="F:transmembrane signaling receptor activity"/>
    <property type="evidence" value="ECO:0007669"/>
    <property type="project" value="TreeGrafter"/>
</dbReference>
<dbReference type="Pfam" id="PF00015">
    <property type="entry name" value="MCPsignal"/>
    <property type="match status" value="1"/>
</dbReference>
<dbReference type="Proteomes" id="UP000000467">
    <property type="component" value="Chromosome"/>
</dbReference>
<dbReference type="PANTHER" id="PTHR43531:SF11">
    <property type="entry name" value="METHYL-ACCEPTING CHEMOTAXIS PROTEIN 3"/>
    <property type="match status" value="1"/>
</dbReference>
<evidence type="ECO:0000256" key="3">
    <source>
        <dbReference type="PROSITE-ProRule" id="PRU00284"/>
    </source>
</evidence>
<sequence>MLDYLAGFISGLVLGTAAVSLVFRKKKPLQEPPPPTPIPQIEESAKEQMDTRMLEEFFLTVRNVADIVEKVLEETRVEIRKSTEKWIEAVEQMVGSSREGIAQLKTTIAAIVSREEEKTEDLLERSRDSASQIVDTSRAAVRRFTECSEQFLGIIQELQESRFRDFKLQIEGVLRQSNILALNAGIEAARLGAAGRGLGVIAGEIQKLNKMVDESLDAIGDLVDSLESQLLEFSKTLEVVAQDSVKAIEYGERVLEASLAELDRKVDSIASALSGVGGRLDEVAGNLGAVVEVFQYQDIVSQKLGNMQGVVRELSEVLDKAVTSLSRSEFANVREELLSRIQKLYTTQSERRHHEDATGQKCVDEKRVGQVISELGENVELF</sequence>
<dbReference type="HOGENOM" id="CLU_723470_0_0_9"/>
<keyword evidence="3" id="KW-0807">Transducer</keyword>
<dbReference type="InterPro" id="IPR051310">
    <property type="entry name" value="MCP_chemotaxis"/>
</dbReference>
<dbReference type="GO" id="GO:0006935">
    <property type="term" value="P:chemotaxis"/>
    <property type="evidence" value="ECO:0007669"/>
    <property type="project" value="UniProtKB-KW"/>
</dbReference>
<evidence type="ECO:0000259" key="4">
    <source>
        <dbReference type="PROSITE" id="PS50111"/>
    </source>
</evidence>
<name>K4LRN0_THEPS</name>
<dbReference type="STRING" id="1089553.Tph_c05110"/>
<dbReference type="PROSITE" id="PS50111">
    <property type="entry name" value="CHEMOTAXIS_TRANSDUC_2"/>
    <property type="match status" value="1"/>
</dbReference>
<dbReference type="KEGG" id="tpz:Tph_c05110"/>
<dbReference type="Gene3D" id="1.10.287.950">
    <property type="entry name" value="Methyl-accepting chemotaxis protein"/>
    <property type="match status" value="1"/>
</dbReference>
<proteinExistence type="inferred from homology"/>
<dbReference type="GO" id="GO:0005886">
    <property type="term" value="C:plasma membrane"/>
    <property type="evidence" value="ECO:0007669"/>
    <property type="project" value="TreeGrafter"/>
</dbReference>
<dbReference type="EMBL" id="CP003732">
    <property type="protein sequence ID" value="AFV10749.1"/>
    <property type="molecule type" value="Genomic_DNA"/>
</dbReference>